<feature type="compositionally biased region" description="Polar residues" evidence="1">
    <location>
        <begin position="31"/>
        <end position="43"/>
    </location>
</feature>
<gene>
    <name evidence="2" type="ORF">LSUE1_G004478</name>
</gene>
<reference evidence="2 3" key="1">
    <citation type="submission" date="2018-05" db="EMBL/GenBank/DDBJ databases">
        <title>Genome sequencing and assembly of the regulated plant pathogen Lachnellula willkommii and related sister species for the development of diagnostic species identification markers.</title>
        <authorList>
            <person name="Giroux E."/>
            <person name="Bilodeau G."/>
        </authorList>
    </citation>
    <scope>NUCLEOTIDE SEQUENCE [LARGE SCALE GENOMIC DNA]</scope>
    <source>
        <strain evidence="2 3">CBS 268.59</strain>
    </source>
</reference>
<name>A0A8T9C6B2_9HELO</name>
<dbReference type="PANTHER" id="PTHR43546:SF7">
    <property type="entry name" value="METALLO-BETA-LACTAMASE DOMAIN-CONTAINING PROTEIN"/>
    <property type="match status" value="1"/>
</dbReference>
<evidence type="ECO:0008006" key="4">
    <source>
        <dbReference type="Google" id="ProtNLM"/>
    </source>
</evidence>
<keyword evidence="3" id="KW-1185">Reference proteome</keyword>
<dbReference type="InterPro" id="IPR036866">
    <property type="entry name" value="RibonucZ/Hydroxyglut_hydro"/>
</dbReference>
<dbReference type="AlphaFoldDB" id="A0A8T9C6B2"/>
<dbReference type="Gene3D" id="3.60.15.10">
    <property type="entry name" value="Ribonuclease Z/Hydroxyacylglutathione hydrolase-like"/>
    <property type="match status" value="1"/>
</dbReference>
<evidence type="ECO:0000256" key="1">
    <source>
        <dbReference type="SAM" id="MobiDB-lite"/>
    </source>
</evidence>
<dbReference type="InterPro" id="IPR050114">
    <property type="entry name" value="UPF0173_UPF0282_UlaG_hydrolase"/>
</dbReference>
<dbReference type="PANTHER" id="PTHR43546">
    <property type="entry name" value="UPF0173 METAL-DEPENDENT HYDROLASE MJ1163-RELATED"/>
    <property type="match status" value="1"/>
</dbReference>
<sequence>MALQHLVLDPSVNEAPTRDHEHHATSLPIAKSTQTHPTKSGSENASIFFVGTATTILEWEGIRLMTDPNFLHAGDHVHLGPGVTGTRQTNPAIDLHELPRIDVVLLSHYHAYASFHFPFESPSFSNFGTTVLFHRQWGIVAPQDQDMAWHDHFDEKVEASLRRSLPIITTPHAKSHLANKPGTGEAFTSVYELDAFQSMMVDIHQGSKDGSKVPAIKVTGMPGKHVPPGILSTLNDLAKAVPPTNGWMLELGYQSSEGSDADFSSGYRIYISGDTLMVDELKEIPERYQGQNIDLMLVHLGGTSIPAPNLPLLMVTMDAAQGLQLVQLINPDMTIPIHYDDYDVFLSPLSDFKKAMDHAGLSDKVVYLDRKDQYKFEVKVG</sequence>
<protein>
    <recommendedName>
        <fullName evidence="4">Metallo-beta-lactamase domain-containing protein</fullName>
    </recommendedName>
</protein>
<dbReference type="SUPFAM" id="SSF56281">
    <property type="entry name" value="Metallo-hydrolase/oxidoreductase"/>
    <property type="match status" value="1"/>
</dbReference>
<dbReference type="OrthoDB" id="332863at2759"/>
<evidence type="ECO:0000313" key="2">
    <source>
        <dbReference type="EMBL" id="TVY75777.1"/>
    </source>
</evidence>
<comment type="caution">
    <text evidence="2">The sequence shown here is derived from an EMBL/GenBank/DDBJ whole genome shotgun (WGS) entry which is preliminary data.</text>
</comment>
<feature type="region of interest" description="Disordered" evidence="1">
    <location>
        <begin position="1"/>
        <end position="43"/>
    </location>
</feature>
<proteinExistence type="predicted"/>
<accession>A0A8T9C6B2</accession>
<dbReference type="Proteomes" id="UP000469558">
    <property type="component" value="Unassembled WGS sequence"/>
</dbReference>
<evidence type="ECO:0000313" key="3">
    <source>
        <dbReference type="Proteomes" id="UP000469558"/>
    </source>
</evidence>
<organism evidence="2 3">
    <name type="scientific">Lachnellula suecica</name>
    <dbReference type="NCBI Taxonomy" id="602035"/>
    <lineage>
        <taxon>Eukaryota</taxon>
        <taxon>Fungi</taxon>
        <taxon>Dikarya</taxon>
        <taxon>Ascomycota</taxon>
        <taxon>Pezizomycotina</taxon>
        <taxon>Leotiomycetes</taxon>
        <taxon>Helotiales</taxon>
        <taxon>Lachnaceae</taxon>
        <taxon>Lachnellula</taxon>
    </lineage>
</organism>
<dbReference type="EMBL" id="QGMK01000952">
    <property type="protein sequence ID" value="TVY75777.1"/>
    <property type="molecule type" value="Genomic_DNA"/>
</dbReference>